<dbReference type="SMART" id="SM01234">
    <property type="entry name" value="Haemolytic"/>
    <property type="match status" value="1"/>
</dbReference>
<organism evidence="2 3">
    <name type="scientific">Acuticoccus sediminis</name>
    <dbReference type="NCBI Taxonomy" id="2184697"/>
    <lineage>
        <taxon>Bacteria</taxon>
        <taxon>Pseudomonadati</taxon>
        <taxon>Pseudomonadota</taxon>
        <taxon>Alphaproteobacteria</taxon>
        <taxon>Hyphomicrobiales</taxon>
        <taxon>Amorphaceae</taxon>
        <taxon>Acuticoccus</taxon>
    </lineage>
</organism>
<gene>
    <name evidence="2" type="ORF">DLJ53_24075</name>
</gene>
<dbReference type="OrthoDB" id="9801753at2"/>
<accession>A0A8B2NT05</accession>
<dbReference type="NCBIfam" id="TIGR00278">
    <property type="entry name" value="membrane protein insertion efficiency factor YidD"/>
    <property type="match status" value="1"/>
</dbReference>
<dbReference type="HAMAP" id="MF_00386">
    <property type="entry name" value="UPF0161_YidD"/>
    <property type="match status" value="1"/>
</dbReference>
<keyword evidence="3" id="KW-1185">Reference proteome</keyword>
<sequence length="103" mass="11698">MRPVAATLRGAIYVYRVLLSPILGRQCRYLPTCSQYADEAVKRYGAWTGSWLTLARILRCNPFGAAGYDPVPDLPPEAGRRPWRHARWTARHMDPATRIDRSA</sequence>
<dbReference type="PANTHER" id="PTHR33383:SF1">
    <property type="entry name" value="MEMBRANE PROTEIN INSERTION EFFICIENCY FACTOR-RELATED"/>
    <property type="match status" value="1"/>
</dbReference>
<name>A0A8B2NT05_9HYPH</name>
<dbReference type="EMBL" id="QHHQ01000006">
    <property type="protein sequence ID" value="RAH98723.1"/>
    <property type="molecule type" value="Genomic_DNA"/>
</dbReference>
<comment type="subcellular location">
    <subcellularLocation>
        <location evidence="1">Cell membrane</location>
        <topology evidence="1">Peripheral membrane protein</topology>
        <orientation evidence="1">Cytoplasmic side</orientation>
    </subcellularLocation>
</comment>
<comment type="similarity">
    <text evidence="1">Belongs to the UPF0161 family.</text>
</comment>
<dbReference type="PANTHER" id="PTHR33383">
    <property type="entry name" value="MEMBRANE PROTEIN INSERTION EFFICIENCY FACTOR-RELATED"/>
    <property type="match status" value="1"/>
</dbReference>
<comment type="function">
    <text evidence="1">Could be involved in insertion of integral membrane proteins into the membrane.</text>
</comment>
<dbReference type="Proteomes" id="UP000249590">
    <property type="component" value="Unassembled WGS sequence"/>
</dbReference>
<dbReference type="GO" id="GO:0005886">
    <property type="term" value="C:plasma membrane"/>
    <property type="evidence" value="ECO:0007669"/>
    <property type="project" value="UniProtKB-SubCell"/>
</dbReference>
<evidence type="ECO:0000313" key="3">
    <source>
        <dbReference type="Proteomes" id="UP000249590"/>
    </source>
</evidence>
<protein>
    <recommendedName>
        <fullName evidence="1">Putative membrane protein insertion efficiency factor</fullName>
    </recommendedName>
</protein>
<dbReference type="RefSeq" id="WP_111350021.1">
    <property type="nucleotide sequence ID" value="NZ_JAIWKD010000010.1"/>
</dbReference>
<proteinExistence type="inferred from homology"/>
<evidence type="ECO:0000313" key="2">
    <source>
        <dbReference type="EMBL" id="RAH98723.1"/>
    </source>
</evidence>
<comment type="caution">
    <text evidence="2">The sequence shown here is derived from an EMBL/GenBank/DDBJ whole genome shotgun (WGS) entry which is preliminary data.</text>
</comment>
<dbReference type="InterPro" id="IPR002696">
    <property type="entry name" value="Membr_insert_effic_factor_YidD"/>
</dbReference>
<dbReference type="Pfam" id="PF01809">
    <property type="entry name" value="YidD"/>
    <property type="match status" value="1"/>
</dbReference>
<evidence type="ECO:0000256" key="1">
    <source>
        <dbReference type="HAMAP-Rule" id="MF_00386"/>
    </source>
</evidence>
<keyword evidence="1" id="KW-0472">Membrane</keyword>
<reference evidence="2 3" key="1">
    <citation type="submission" date="2018-05" db="EMBL/GenBank/DDBJ databases">
        <title>Acuticoccus sediminis sp. nov., isolated from deep-sea sediment of Indian Ocean.</title>
        <authorList>
            <person name="Liu X."/>
            <person name="Lai Q."/>
            <person name="Du Y."/>
            <person name="Sun F."/>
            <person name="Zhang X."/>
            <person name="Wang S."/>
            <person name="Shao Z."/>
        </authorList>
    </citation>
    <scope>NUCLEOTIDE SEQUENCE [LARGE SCALE GENOMIC DNA]</scope>
    <source>
        <strain evidence="2 3">PTG4-2</strain>
    </source>
</reference>
<keyword evidence="1" id="KW-1003">Cell membrane</keyword>
<dbReference type="AlphaFoldDB" id="A0A8B2NT05"/>